<accession>A7SNI1</accession>
<dbReference type="HOGENOM" id="CLU_141947_2_1_1"/>
<reference evidence="6 7" key="1">
    <citation type="journal article" date="2007" name="Science">
        <title>Sea anemone genome reveals ancestral eumetazoan gene repertoire and genomic organization.</title>
        <authorList>
            <person name="Putnam N.H."/>
            <person name="Srivastava M."/>
            <person name="Hellsten U."/>
            <person name="Dirks B."/>
            <person name="Chapman J."/>
            <person name="Salamov A."/>
            <person name="Terry A."/>
            <person name="Shapiro H."/>
            <person name="Lindquist E."/>
            <person name="Kapitonov V.V."/>
            <person name="Jurka J."/>
            <person name="Genikhovich G."/>
            <person name="Grigoriev I.V."/>
            <person name="Lucas S.M."/>
            <person name="Steele R.E."/>
            <person name="Finnerty J.R."/>
            <person name="Technau U."/>
            <person name="Martindale M.Q."/>
            <person name="Rokhsar D.S."/>
        </authorList>
    </citation>
    <scope>NUCLEOTIDE SEQUENCE [LARGE SCALE GENOMIC DNA]</scope>
    <source>
        <strain evidence="7">CH2 X CH6</strain>
    </source>
</reference>
<sequence length="97" mass="11077">MNPSGRKIFQTKPPDRGSFPLDHDGECKDFMITYMQCLKKNKNMNFNCRAESQAYLQCRMDRELMAKEDLAKLGFRSSAGTNAKQSSSNQRTSDNSK</sequence>
<dbReference type="PANTHER" id="PTHR21107">
    <property type="entry name" value="CYTOCHROME C OXIDASE ASSEMBLY PROTEIN COX19"/>
    <property type="match status" value="1"/>
</dbReference>
<comment type="subcellular location">
    <subcellularLocation>
        <location evidence="1">Cytoplasm</location>
    </subcellularLocation>
</comment>
<protein>
    <submittedName>
        <fullName evidence="6">Uncharacterized protein</fullName>
    </submittedName>
</protein>
<feature type="region of interest" description="Disordered" evidence="5">
    <location>
        <begin position="75"/>
        <end position="97"/>
    </location>
</feature>
<keyword evidence="7" id="KW-1185">Reference proteome</keyword>
<dbReference type="PANTHER" id="PTHR21107:SF2">
    <property type="entry name" value="CYTOCHROME C OXIDASE ASSEMBLY PROTEIN COX19"/>
    <property type="match status" value="1"/>
</dbReference>
<dbReference type="PhylomeDB" id="A7SNI1"/>
<proteinExistence type="inferred from homology"/>
<gene>
    <name evidence="6" type="ORF">NEMVEDRAFT_v1g172495</name>
</gene>
<feature type="compositionally biased region" description="Polar residues" evidence="5">
    <location>
        <begin position="78"/>
        <end position="97"/>
    </location>
</feature>
<dbReference type="GO" id="GO:0033617">
    <property type="term" value="P:mitochondrial respiratory chain complex IV assembly"/>
    <property type="evidence" value="ECO:0000318"/>
    <property type="project" value="GO_Central"/>
</dbReference>
<organism evidence="6 7">
    <name type="scientific">Nematostella vectensis</name>
    <name type="common">Starlet sea anemone</name>
    <dbReference type="NCBI Taxonomy" id="45351"/>
    <lineage>
        <taxon>Eukaryota</taxon>
        <taxon>Metazoa</taxon>
        <taxon>Cnidaria</taxon>
        <taxon>Anthozoa</taxon>
        <taxon>Hexacorallia</taxon>
        <taxon>Actiniaria</taxon>
        <taxon>Edwardsiidae</taxon>
        <taxon>Nematostella</taxon>
    </lineage>
</organism>
<evidence type="ECO:0000313" key="6">
    <source>
        <dbReference type="EMBL" id="EDO34751.1"/>
    </source>
</evidence>
<dbReference type="EMBL" id="DS469720">
    <property type="protein sequence ID" value="EDO34751.1"/>
    <property type="molecule type" value="Genomic_DNA"/>
</dbReference>
<evidence type="ECO:0000256" key="5">
    <source>
        <dbReference type="SAM" id="MobiDB-lite"/>
    </source>
</evidence>
<dbReference type="AlphaFoldDB" id="A7SNI1"/>
<dbReference type="eggNOG" id="KOG3477">
    <property type="taxonomic scope" value="Eukaryota"/>
</dbReference>
<dbReference type="Pfam" id="PF05676">
    <property type="entry name" value="NDUF_B7"/>
    <property type="match status" value="1"/>
</dbReference>
<dbReference type="STRING" id="45351.A7SNI1"/>
<evidence type="ECO:0000313" key="7">
    <source>
        <dbReference type="Proteomes" id="UP000001593"/>
    </source>
</evidence>
<dbReference type="OMA" id="GTNDEAC"/>
<dbReference type="PROSITE" id="PS51808">
    <property type="entry name" value="CHCH"/>
    <property type="match status" value="1"/>
</dbReference>
<evidence type="ECO:0000256" key="2">
    <source>
        <dbReference type="ARBA" id="ARBA00022490"/>
    </source>
</evidence>
<evidence type="ECO:0000256" key="3">
    <source>
        <dbReference type="ARBA" id="ARBA00023157"/>
    </source>
</evidence>
<keyword evidence="2" id="KW-0963">Cytoplasm</keyword>
<name>A7SNI1_NEMVE</name>
<dbReference type="GO" id="GO:0005758">
    <property type="term" value="C:mitochondrial intermembrane space"/>
    <property type="evidence" value="ECO:0000318"/>
    <property type="project" value="GO_Central"/>
</dbReference>
<dbReference type="InterPro" id="IPR051383">
    <property type="entry name" value="COX19"/>
</dbReference>
<evidence type="ECO:0000256" key="1">
    <source>
        <dbReference type="ARBA" id="ARBA00004496"/>
    </source>
</evidence>
<dbReference type="OrthoDB" id="268594at2759"/>
<keyword evidence="3" id="KW-1015">Disulfide bond</keyword>
<comment type="similarity">
    <text evidence="4">Belongs to the COX19 family.</text>
</comment>
<dbReference type="Proteomes" id="UP000001593">
    <property type="component" value="Unassembled WGS sequence"/>
</dbReference>
<dbReference type="InterPro" id="IPR008698">
    <property type="entry name" value="NDUB7"/>
</dbReference>
<feature type="region of interest" description="Disordered" evidence="5">
    <location>
        <begin position="1"/>
        <end position="22"/>
    </location>
</feature>
<dbReference type="KEGG" id="nve:5506109"/>
<dbReference type="InParanoid" id="A7SNI1"/>
<evidence type="ECO:0000256" key="4">
    <source>
        <dbReference type="ARBA" id="ARBA00038223"/>
    </source>
</evidence>